<protein>
    <recommendedName>
        <fullName evidence="1">GP-PDE domain-containing protein</fullName>
    </recommendedName>
</protein>
<dbReference type="PROSITE" id="PS51704">
    <property type="entry name" value="GP_PDE"/>
    <property type="match status" value="1"/>
</dbReference>
<evidence type="ECO:0000259" key="1">
    <source>
        <dbReference type="PROSITE" id="PS51704"/>
    </source>
</evidence>
<proteinExistence type="predicted"/>
<dbReference type="SUPFAM" id="SSF51695">
    <property type="entry name" value="PLC-like phosphodiesterases"/>
    <property type="match status" value="1"/>
</dbReference>
<name>A0A2G6KAX9_9BACT</name>
<dbReference type="InterPro" id="IPR017946">
    <property type="entry name" value="PLC-like_Pdiesterase_TIM-brl"/>
</dbReference>
<dbReference type="PANTHER" id="PTHR46211">
    <property type="entry name" value="GLYCEROPHOSPHORYL DIESTER PHOSPHODIESTERASE"/>
    <property type="match status" value="1"/>
</dbReference>
<organism evidence="2 3">
    <name type="scientific">candidate division KSB3 bacterium</name>
    <dbReference type="NCBI Taxonomy" id="2044937"/>
    <lineage>
        <taxon>Bacteria</taxon>
        <taxon>candidate division KSB3</taxon>
    </lineage>
</organism>
<dbReference type="GO" id="GO:0008081">
    <property type="term" value="F:phosphoric diester hydrolase activity"/>
    <property type="evidence" value="ECO:0007669"/>
    <property type="project" value="InterPro"/>
</dbReference>
<dbReference type="GO" id="GO:0006629">
    <property type="term" value="P:lipid metabolic process"/>
    <property type="evidence" value="ECO:0007669"/>
    <property type="project" value="InterPro"/>
</dbReference>
<dbReference type="Proteomes" id="UP000230821">
    <property type="component" value="Unassembled WGS sequence"/>
</dbReference>
<dbReference type="EMBL" id="PDSK01000122">
    <property type="protein sequence ID" value="PIE31959.1"/>
    <property type="molecule type" value="Genomic_DNA"/>
</dbReference>
<dbReference type="Pfam" id="PF03009">
    <property type="entry name" value="GDPD"/>
    <property type="match status" value="1"/>
</dbReference>
<reference evidence="2 3" key="1">
    <citation type="submission" date="2017-10" db="EMBL/GenBank/DDBJ databases">
        <title>Novel microbial diversity and functional potential in the marine mammal oral microbiome.</title>
        <authorList>
            <person name="Dudek N.K."/>
            <person name="Sun C.L."/>
            <person name="Burstein D."/>
            <person name="Kantor R.S."/>
            <person name="Aliaga Goltsman D.S."/>
            <person name="Bik E.M."/>
            <person name="Thomas B.C."/>
            <person name="Banfield J.F."/>
            <person name="Relman D.A."/>
        </authorList>
    </citation>
    <scope>NUCLEOTIDE SEQUENCE [LARGE SCALE GENOMIC DNA]</scope>
    <source>
        <strain evidence="2">DOLJORAL78_47_16</strain>
    </source>
</reference>
<dbReference type="Gene3D" id="3.20.20.190">
    <property type="entry name" value="Phosphatidylinositol (PI) phosphodiesterase"/>
    <property type="match status" value="1"/>
</dbReference>
<comment type="caution">
    <text evidence="2">The sequence shown here is derived from an EMBL/GenBank/DDBJ whole genome shotgun (WGS) entry which is preliminary data.</text>
</comment>
<dbReference type="AlphaFoldDB" id="A0A2G6KAX9"/>
<evidence type="ECO:0000313" key="3">
    <source>
        <dbReference type="Proteomes" id="UP000230821"/>
    </source>
</evidence>
<dbReference type="CDD" id="cd08556">
    <property type="entry name" value="GDPD"/>
    <property type="match status" value="1"/>
</dbReference>
<evidence type="ECO:0000313" key="2">
    <source>
        <dbReference type="EMBL" id="PIE31959.1"/>
    </source>
</evidence>
<feature type="domain" description="GP-PDE" evidence="1">
    <location>
        <begin position="5"/>
        <end position="248"/>
    </location>
</feature>
<gene>
    <name evidence="2" type="ORF">CSA56_16810</name>
</gene>
<dbReference type="InterPro" id="IPR030395">
    <property type="entry name" value="GP_PDE_dom"/>
</dbReference>
<sequence length="249" mass="27626">MSTYFPLITAHAGCMDMPMNSRESVLAGIEAGADIVEVDVNLTKDDVLVLFHDYQILGSSNQQIPLSELTFEELQRVAASPSVASSPFSKQILRLEEALEIAQHHHVMVNLDLKTPACISSMAEAVRERQMEDLVIISGCPKEYAAYVKQRCPEFQVLLNADTAPSASDSRQYEAYITQTCQEAVLASCCGINIDYRDCQQALLTRARLCCLPVLIYTVDQIPDMERFISSGVHSITTNRVQILVSLKH</sequence>
<accession>A0A2G6KAX9</accession>
<dbReference type="PANTHER" id="PTHR46211:SF14">
    <property type="entry name" value="GLYCEROPHOSPHODIESTER PHOSPHODIESTERASE"/>
    <property type="match status" value="1"/>
</dbReference>